<dbReference type="Proteomes" id="UP000018461">
    <property type="component" value="Unassembled WGS sequence"/>
</dbReference>
<dbReference type="RefSeq" id="WP_009534445.1">
    <property type="nucleotide sequence ID" value="NZ_KE148312.1"/>
</dbReference>
<feature type="transmembrane region" description="Helical" evidence="1">
    <location>
        <begin position="337"/>
        <end position="355"/>
    </location>
</feature>
<evidence type="ECO:0000313" key="2">
    <source>
        <dbReference type="EMBL" id="EHL11753.1"/>
    </source>
</evidence>
<reference evidence="2" key="1">
    <citation type="submission" date="2011-08" db="EMBL/GenBank/DDBJ databases">
        <authorList>
            <consortium name="The Broad Institute Genome Sequencing Platform"/>
            <person name="Earl A."/>
            <person name="Ward D."/>
            <person name="Feldgarden M."/>
            <person name="Gevers D."/>
            <person name="Sizova M."/>
            <person name="Hazen A."/>
            <person name="Epstein S."/>
            <person name="Young S.K."/>
            <person name="Zeng Q."/>
            <person name="Gargeya S."/>
            <person name="Fitzgerald M."/>
            <person name="Haas B."/>
            <person name="Abouelleil A."/>
            <person name="Alvarado L."/>
            <person name="Arachchi H.M."/>
            <person name="Berlin A."/>
            <person name="Brown A."/>
            <person name="Chapman S.B."/>
            <person name="Chen Z."/>
            <person name="Dunbar C."/>
            <person name="Freedman E."/>
            <person name="Gearin G."/>
            <person name="Gellesch M."/>
            <person name="Goldberg J."/>
            <person name="Griggs A."/>
            <person name="Gujja S."/>
            <person name="Heiman D."/>
            <person name="Howarth C."/>
            <person name="Larson L."/>
            <person name="Lui A."/>
            <person name="MacDonald P.J.P."/>
            <person name="Montmayeur A."/>
            <person name="Murphy C."/>
            <person name="Neiman D."/>
            <person name="Pearson M."/>
            <person name="Priest M."/>
            <person name="Roberts A."/>
            <person name="Saif S."/>
            <person name="Shea T."/>
            <person name="Shenoy N."/>
            <person name="Sisk P."/>
            <person name="Stolte C."/>
            <person name="Sykes S."/>
            <person name="Wortman J."/>
            <person name="Nusbaum C."/>
            <person name="Birren B."/>
        </authorList>
    </citation>
    <scope>NUCLEOTIDE SEQUENCE</scope>
    <source>
        <strain evidence="2">ACB1</strain>
    </source>
</reference>
<feature type="transmembrane region" description="Helical" evidence="1">
    <location>
        <begin position="410"/>
        <end position="430"/>
    </location>
</feature>
<keyword evidence="1" id="KW-0472">Membrane</keyword>
<comment type="caution">
    <text evidence="2">The sequence shown here is derived from an EMBL/GenBank/DDBJ whole genome shotgun (WGS) entry which is preliminary data.</text>
</comment>
<reference evidence="2" key="2">
    <citation type="submission" date="2013-03" db="EMBL/GenBank/DDBJ databases">
        <title>The Genome Sequence of Oribacterium sp. ACB1.</title>
        <authorList>
            <consortium name="The Broad Institute Genomics Platform"/>
            <consortium name="The Broad Institute Genome Sequencing Center for Infectious Disease"/>
            <person name="Earl A."/>
            <person name="Ward D."/>
            <person name="Feldgarden M."/>
            <person name="Gevers D."/>
            <person name="Sizova M."/>
            <person name="Hazen A."/>
            <person name="Epstein S."/>
            <person name="Walker B."/>
            <person name="Young S."/>
            <person name="Zeng Q."/>
            <person name="Gargeya S."/>
            <person name="Fitzgerald M."/>
            <person name="Haas B."/>
            <person name="Abouelleil A."/>
            <person name="Allen A.W."/>
            <person name="Alvarado L."/>
            <person name="Arachchi H.M."/>
            <person name="Berlin A.M."/>
            <person name="Chapman S.B."/>
            <person name="Gainer-Dewar J."/>
            <person name="Goldberg J."/>
            <person name="Griggs A."/>
            <person name="Gujja S."/>
            <person name="Hansen M."/>
            <person name="Howarth C."/>
            <person name="Imamovic A."/>
            <person name="Ireland A."/>
            <person name="Larimer J."/>
            <person name="McCowan C."/>
            <person name="Murphy C."/>
            <person name="Pearson M."/>
            <person name="Poon T.W."/>
            <person name="Priest M."/>
            <person name="Roberts A."/>
            <person name="Saif S."/>
            <person name="Shea T."/>
            <person name="Sisk P."/>
            <person name="Sykes S."/>
            <person name="Wortman J."/>
            <person name="Nusbaum C."/>
            <person name="Birren B."/>
        </authorList>
    </citation>
    <scope>NUCLEOTIDE SEQUENCE [LARGE SCALE GENOMIC DNA]</scope>
    <source>
        <strain evidence="2">ACB1</strain>
    </source>
</reference>
<keyword evidence="3" id="KW-1185">Reference proteome</keyword>
<dbReference type="PATRIC" id="fig|796943.3.peg.978"/>
<dbReference type="EMBL" id="AFZC02000003">
    <property type="protein sequence ID" value="EHL11753.1"/>
    <property type="molecule type" value="Genomic_DNA"/>
</dbReference>
<keyword evidence="1" id="KW-0812">Transmembrane</keyword>
<dbReference type="HOGENOM" id="CLU_523505_0_0_9"/>
<feature type="transmembrane region" description="Helical" evidence="1">
    <location>
        <begin position="386"/>
        <end position="404"/>
    </location>
</feature>
<dbReference type="STRING" id="796943.HMPREF9625_00583"/>
<dbReference type="AlphaFoldDB" id="G9WMK0"/>
<evidence type="ECO:0000256" key="1">
    <source>
        <dbReference type="SAM" id="Phobius"/>
    </source>
</evidence>
<organism evidence="2 3">
    <name type="scientific">Oribacterium parvum ACB1</name>
    <dbReference type="NCBI Taxonomy" id="796943"/>
    <lineage>
        <taxon>Bacteria</taxon>
        <taxon>Bacillati</taxon>
        <taxon>Bacillota</taxon>
        <taxon>Clostridia</taxon>
        <taxon>Lachnospirales</taxon>
        <taxon>Lachnospiraceae</taxon>
        <taxon>Oribacterium</taxon>
    </lineage>
</organism>
<protein>
    <submittedName>
        <fullName evidence="2">Uncharacterized protein</fullName>
    </submittedName>
</protein>
<sequence>MAHCSNCGGEVRFSIDSQDLECVNCKTHFDPATYNRTPESLEQEVYKTKVFTCPNCGAEIESSDLSVTGFCAYCGSAVVFNSRIKEAEKPQKIIPFQISKEKCKDLYLQKIRSFYYRQKDLEDPAYLDRFVGFYLPYWLYSYEFNGDFSLKGNRNYTSGNYAIHEDYNLSGNLQGDVKGIPFDASLRFDDDIAGVIAPFSKEKMKDFSPNYLLGFYSEIADTESKTYEKEAFSMLGEEMEREILGPNGFNRPDIKVQGKFDASCLHNEMSVDRGMFPIWFLSYKKKDRISYAIVNGETGKVYCDIPIDEKKFHKSSLLIAIPIFLVLNLLFQVSAETLPIITLVLSAFLIFLSQVQLHKIRVRDREALRYSRNKRQEEAKNTEQSGTFRALLALIISVLILLWHPVRDEYYYIAAVLSAVASIFSLRRMIKKFNLLSTRSIPDFFEKKEE</sequence>
<keyword evidence="1" id="KW-1133">Transmembrane helix</keyword>
<accession>G9WMK0</accession>
<evidence type="ECO:0000313" key="3">
    <source>
        <dbReference type="Proteomes" id="UP000018461"/>
    </source>
</evidence>
<gene>
    <name evidence="2" type="ORF">HMPREF9625_00583</name>
</gene>
<proteinExistence type="predicted"/>
<name>G9WMK0_9FIRM</name>
<dbReference type="Gene3D" id="2.20.28.30">
    <property type="entry name" value="RNA polymerase ii, chain L"/>
    <property type="match status" value="1"/>
</dbReference>